<evidence type="ECO:0000313" key="11">
    <source>
        <dbReference type="Proteomes" id="UP001254848"/>
    </source>
</evidence>
<dbReference type="EMBL" id="JAUOZS010000001">
    <property type="protein sequence ID" value="MDT8902714.1"/>
    <property type="molecule type" value="Genomic_DNA"/>
</dbReference>
<protein>
    <submittedName>
        <fullName evidence="10">DUF421 domain-containing protein</fullName>
    </submittedName>
</protein>
<evidence type="ECO:0000313" key="10">
    <source>
        <dbReference type="EMBL" id="MDT8902714.1"/>
    </source>
</evidence>
<evidence type="ECO:0000256" key="1">
    <source>
        <dbReference type="ARBA" id="ARBA00004651"/>
    </source>
</evidence>
<evidence type="ECO:0000259" key="8">
    <source>
        <dbReference type="Pfam" id="PF04239"/>
    </source>
</evidence>
<evidence type="ECO:0000256" key="3">
    <source>
        <dbReference type="ARBA" id="ARBA00022475"/>
    </source>
</evidence>
<accession>A0ABU3P0Z8</accession>
<evidence type="ECO:0000256" key="6">
    <source>
        <dbReference type="ARBA" id="ARBA00023136"/>
    </source>
</evidence>
<feature type="domain" description="YetF-like N-terminal transmembrane" evidence="9">
    <location>
        <begin position="6"/>
        <end position="78"/>
    </location>
</feature>
<dbReference type="RefSeq" id="WP_413781189.1">
    <property type="nucleotide sequence ID" value="NZ_JAUOZS010000001.1"/>
</dbReference>
<comment type="subcellular location">
    <subcellularLocation>
        <location evidence="1">Cell membrane</location>
        <topology evidence="1">Multi-pass membrane protein</topology>
    </subcellularLocation>
</comment>
<keyword evidence="3" id="KW-1003">Cell membrane</keyword>
<dbReference type="PANTHER" id="PTHR34582">
    <property type="entry name" value="UPF0702 TRANSMEMBRANE PROTEIN YCAP"/>
    <property type="match status" value="1"/>
</dbReference>
<dbReference type="Gene3D" id="3.30.240.20">
    <property type="entry name" value="bsu07140 like domains"/>
    <property type="match status" value="2"/>
</dbReference>
<keyword evidence="6 7" id="KW-0472">Membrane</keyword>
<comment type="similarity">
    <text evidence="2">Belongs to the UPF0702 family.</text>
</comment>
<keyword evidence="11" id="KW-1185">Reference proteome</keyword>
<evidence type="ECO:0000256" key="2">
    <source>
        <dbReference type="ARBA" id="ARBA00006448"/>
    </source>
</evidence>
<evidence type="ECO:0000259" key="9">
    <source>
        <dbReference type="Pfam" id="PF20730"/>
    </source>
</evidence>
<evidence type="ECO:0000256" key="7">
    <source>
        <dbReference type="SAM" id="Phobius"/>
    </source>
</evidence>
<dbReference type="InterPro" id="IPR023090">
    <property type="entry name" value="UPF0702_alpha/beta_dom_sf"/>
</dbReference>
<evidence type="ECO:0000256" key="5">
    <source>
        <dbReference type="ARBA" id="ARBA00022989"/>
    </source>
</evidence>
<feature type="transmembrane region" description="Helical" evidence="7">
    <location>
        <begin position="6"/>
        <end position="24"/>
    </location>
</feature>
<reference evidence="10 11" key="1">
    <citation type="submission" date="2023-07" db="EMBL/GenBank/DDBJ databases">
        <title>The novel representative of Negativicutes class, Anaeroselena agilis gen. nov. sp. nov.</title>
        <authorList>
            <person name="Prokofeva M.I."/>
            <person name="Elcheninov A.G."/>
            <person name="Klyukina A."/>
            <person name="Kublanov I.V."/>
            <person name="Frolov E.N."/>
            <person name="Podosokorskaya O.A."/>
        </authorList>
    </citation>
    <scope>NUCLEOTIDE SEQUENCE [LARGE SCALE GENOMIC DNA]</scope>
    <source>
        <strain evidence="10 11">4137-cl</strain>
    </source>
</reference>
<dbReference type="Proteomes" id="UP001254848">
    <property type="component" value="Unassembled WGS sequence"/>
</dbReference>
<feature type="transmembrane region" description="Helical" evidence="7">
    <location>
        <begin position="59"/>
        <end position="81"/>
    </location>
</feature>
<gene>
    <name evidence="10" type="ORF">Q4T40_15830</name>
</gene>
<dbReference type="Pfam" id="PF20730">
    <property type="entry name" value="YetF_N"/>
    <property type="match status" value="1"/>
</dbReference>
<feature type="domain" description="YetF C-terminal" evidence="8">
    <location>
        <begin position="82"/>
        <end position="212"/>
    </location>
</feature>
<dbReference type="InterPro" id="IPR007353">
    <property type="entry name" value="DUF421"/>
</dbReference>
<dbReference type="PANTHER" id="PTHR34582:SF6">
    <property type="entry name" value="UPF0702 TRANSMEMBRANE PROTEIN YCAP"/>
    <property type="match status" value="1"/>
</dbReference>
<name>A0ABU3P0Z8_9FIRM</name>
<feature type="transmembrane region" description="Helical" evidence="7">
    <location>
        <begin position="36"/>
        <end position="53"/>
    </location>
</feature>
<keyword evidence="5 7" id="KW-1133">Transmembrane helix</keyword>
<evidence type="ECO:0000256" key="4">
    <source>
        <dbReference type="ARBA" id="ARBA00022692"/>
    </source>
</evidence>
<dbReference type="Pfam" id="PF04239">
    <property type="entry name" value="DUF421"/>
    <property type="match status" value="1"/>
</dbReference>
<dbReference type="InterPro" id="IPR048454">
    <property type="entry name" value="YetF_N"/>
</dbReference>
<organism evidence="10 11">
    <name type="scientific">Anaeroselena agilis</name>
    <dbReference type="NCBI Taxonomy" id="3063788"/>
    <lineage>
        <taxon>Bacteria</taxon>
        <taxon>Bacillati</taxon>
        <taxon>Bacillota</taxon>
        <taxon>Negativicutes</taxon>
        <taxon>Acetonemataceae</taxon>
        <taxon>Anaeroselena</taxon>
    </lineage>
</organism>
<sequence length="234" mass="25372">MGELGSIAFTVLATMAVLVAVWLVAGKRQMADLTPVDFALSITAGTVAGASIADPRISLGHALVALVLLGAIQVAVSMISLKFRGVYTRLNYAPTVVVEDGQIIKANLKGARLTAEMLLQLLREKEVFDITEVELAVFEPTGKLSVLKKAEYLPLTASQLGYKVASNRVLVPVVVEGELQAKTLAKMGFSAEQIEDFRDRHGERLEEVFIALMDREGKIHVIREDVAENGSFLH</sequence>
<keyword evidence="4 7" id="KW-0812">Transmembrane</keyword>
<proteinExistence type="inferred from homology"/>
<comment type="caution">
    <text evidence="10">The sequence shown here is derived from an EMBL/GenBank/DDBJ whole genome shotgun (WGS) entry which is preliminary data.</text>
</comment>